<reference evidence="3 4" key="1">
    <citation type="submission" date="2017-11" db="EMBL/GenBank/DDBJ databases">
        <title>Genome sequence of Lysinibacillus sphaericus, a lignin-degrading bacteria isolated from municipal solid waste soil.</title>
        <authorList>
            <person name="Persinoti G.F."/>
            <person name="Paixao D.A."/>
            <person name="Bugg T.D."/>
            <person name="Squina F.M."/>
        </authorList>
    </citation>
    <scope>NUCLEOTIDE SEQUENCE [LARGE SCALE GENOMIC DNA]</scope>
    <source>
        <strain evidence="3 4">A1</strain>
    </source>
</reference>
<keyword evidence="1" id="KW-0645">Protease</keyword>
<evidence type="ECO:0000259" key="2">
    <source>
        <dbReference type="Pfam" id="PF22819"/>
    </source>
</evidence>
<accession>A0A2S5D096</accession>
<dbReference type="RefSeq" id="WP_258041007.1">
    <property type="nucleotide sequence ID" value="NZ_PGLV01000001.1"/>
</dbReference>
<dbReference type="Gene3D" id="2.40.10.10">
    <property type="entry name" value="Trypsin-like serine proteases"/>
    <property type="match status" value="1"/>
</dbReference>
<keyword evidence="1" id="KW-0378">Hydrolase</keyword>
<dbReference type="SUPFAM" id="SSF50494">
    <property type="entry name" value="Trypsin-like serine proteases"/>
    <property type="match status" value="1"/>
</dbReference>
<sequence>MILCKLETNDIVVYDSKERSSIESIGEQMRKKMLIVGAATLLLTGCGDQSVADMFNKEKTAIKSDKPVEKQEEKLIPEVTVVGESAIGAGIIVKKDPSMLYIVTNGALVASKPTALVQFSNDKLVEADVRYISTAYNIAILQVKYNASVNVPTVFNGKLDQLAVYVDGLPHTIKRYSDKVAAYYIDVDQALPPGSPVMEAENGQIVGVYFNRQQQGVSQPYILPLQDIVQLLDEWITDGMKAKDRLSQSKNLYAYSEVGDKEAVQKILDKYGKNIFAYNEDEVKIFIDTFHEHLKAAVAINDASVMQSVTGAEDLQHTLKDMVAYYASKQAKIHFSNTTIKQIEKVGQNIIVRAKTEYVLTNSAGQEALAHSIMTYEIFKNDQGDYKLIRLIAEE</sequence>
<proteinExistence type="predicted"/>
<dbReference type="AlphaFoldDB" id="A0A2S5D096"/>
<dbReference type="InterPro" id="IPR043504">
    <property type="entry name" value="Peptidase_S1_PA_chymotrypsin"/>
</dbReference>
<feature type="domain" description="TcaA protein NTF2-like" evidence="2">
    <location>
        <begin position="280"/>
        <end position="391"/>
    </location>
</feature>
<keyword evidence="1" id="KW-0720">Serine protease</keyword>
<evidence type="ECO:0000313" key="4">
    <source>
        <dbReference type="Proteomes" id="UP000237319"/>
    </source>
</evidence>
<gene>
    <name evidence="3" type="ORF">LYSIN_01267</name>
</gene>
<comment type="caution">
    <text evidence="3">The sequence shown here is derived from an EMBL/GenBank/DDBJ whole genome shotgun (WGS) entry which is preliminary data.</text>
</comment>
<dbReference type="EMBL" id="PGLV01000001">
    <property type="protein sequence ID" value="POZ56484.1"/>
    <property type="molecule type" value="Genomic_DNA"/>
</dbReference>
<evidence type="ECO:0000313" key="3">
    <source>
        <dbReference type="EMBL" id="POZ56484.1"/>
    </source>
</evidence>
<protein>
    <recommendedName>
        <fullName evidence="2">TcaA protein NTF2-like domain-containing protein</fullName>
    </recommendedName>
</protein>
<dbReference type="GO" id="GO:0008236">
    <property type="term" value="F:serine-type peptidase activity"/>
    <property type="evidence" value="ECO:0007669"/>
    <property type="project" value="UniProtKB-KW"/>
</dbReference>
<keyword evidence="4" id="KW-1185">Reference proteome</keyword>
<evidence type="ECO:0000256" key="1">
    <source>
        <dbReference type="ARBA" id="ARBA00022825"/>
    </source>
</evidence>
<organism evidence="3 4">
    <name type="scientific">Lysinibacillus sphaericus</name>
    <name type="common">Bacillus sphaericus</name>
    <dbReference type="NCBI Taxonomy" id="1421"/>
    <lineage>
        <taxon>Bacteria</taxon>
        <taxon>Bacillati</taxon>
        <taxon>Bacillota</taxon>
        <taxon>Bacilli</taxon>
        <taxon>Bacillales</taxon>
        <taxon>Bacillaceae</taxon>
        <taxon>Lysinibacillus</taxon>
    </lineage>
</organism>
<dbReference type="InterPro" id="IPR009003">
    <property type="entry name" value="Peptidase_S1_PA"/>
</dbReference>
<name>A0A2S5D096_LYSSH</name>
<dbReference type="InterPro" id="IPR054528">
    <property type="entry name" value="TcaA_5th"/>
</dbReference>
<dbReference type="Proteomes" id="UP000237319">
    <property type="component" value="Unassembled WGS sequence"/>
</dbReference>
<dbReference type="Pfam" id="PF22819">
    <property type="entry name" value="TcaA_5th"/>
    <property type="match status" value="1"/>
</dbReference>